<dbReference type="PANTHER" id="PTHR34136">
    <property type="match status" value="1"/>
</dbReference>
<evidence type="ECO:0000256" key="1">
    <source>
        <dbReference type="ARBA" id="ARBA00022676"/>
    </source>
</evidence>
<feature type="compositionally biased region" description="Basic and acidic residues" evidence="3">
    <location>
        <begin position="1"/>
        <end position="12"/>
    </location>
</feature>
<dbReference type="AlphaFoldDB" id="A0A1H9W2J2"/>
<dbReference type="Proteomes" id="UP000198929">
    <property type="component" value="Unassembled WGS sequence"/>
</dbReference>
<keyword evidence="2 4" id="KW-0808">Transferase</keyword>
<evidence type="ECO:0000256" key="2">
    <source>
        <dbReference type="ARBA" id="ARBA00022679"/>
    </source>
</evidence>
<name>A0A1H9W2J2_9CORY</name>
<gene>
    <name evidence="4" type="ORF">SAMN05661109_02509</name>
</gene>
<keyword evidence="1" id="KW-0328">Glycosyltransferase</keyword>
<dbReference type="RefSeq" id="WP_092260656.1">
    <property type="nucleotide sequence ID" value="NZ_CP047199.1"/>
</dbReference>
<keyword evidence="5" id="KW-1185">Reference proteome</keyword>
<dbReference type="Pfam" id="PF03808">
    <property type="entry name" value="Glyco_tran_WecG"/>
    <property type="match status" value="1"/>
</dbReference>
<proteinExistence type="predicted"/>
<protein>
    <submittedName>
        <fullName evidence="4">Glycosyl transferase WecB/TagA/CpsF family protein</fullName>
    </submittedName>
</protein>
<evidence type="ECO:0000313" key="5">
    <source>
        <dbReference type="Proteomes" id="UP000198929"/>
    </source>
</evidence>
<dbReference type="InterPro" id="IPR004629">
    <property type="entry name" value="WecG_TagA_CpsF"/>
</dbReference>
<organism evidence="4 5">
    <name type="scientific">Corynebacterium cystitidis DSM 20524</name>
    <dbReference type="NCBI Taxonomy" id="1121357"/>
    <lineage>
        <taxon>Bacteria</taxon>
        <taxon>Bacillati</taxon>
        <taxon>Actinomycetota</taxon>
        <taxon>Actinomycetes</taxon>
        <taxon>Mycobacteriales</taxon>
        <taxon>Corynebacteriaceae</taxon>
        <taxon>Corynebacterium</taxon>
    </lineage>
</organism>
<dbReference type="EMBL" id="FOGQ01000016">
    <property type="protein sequence ID" value="SES28125.1"/>
    <property type="molecule type" value="Genomic_DNA"/>
</dbReference>
<accession>A0A1H9W2J2</accession>
<sequence>MRENDSVESKRRESAKKRSASPTASPAVAATPAVKAFALSMNQPGTVATWLNHWSVQRARWSALAQIDLIGVDGTLLQMLLRTYGFPLSRTSADLVLPVFFGEVAEPGTRVALIGAKPGVAQRSAKKLQHTYRLVACGFDGYGQLGTLRDNPEELAQFAPDVIVLGLGAGLQDEVAVEFHRHFPQAIICTAGGWIDQFAAKQQYFPAWVHRLRLGWAWRIYHEPRRLLGRYTRDALGFLVGHRRVIRKILALPHQATITGLQRAETA</sequence>
<dbReference type="PANTHER" id="PTHR34136:SF1">
    <property type="entry name" value="UDP-N-ACETYL-D-MANNOSAMINURONIC ACID TRANSFERASE"/>
    <property type="match status" value="1"/>
</dbReference>
<dbReference type="GO" id="GO:0016758">
    <property type="term" value="F:hexosyltransferase activity"/>
    <property type="evidence" value="ECO:0007669"/>
    <property type="project" value="TreeGrafter"/>
</dbReference>
<dbReference type="STRING" id="1121357.SAMN05661109_02509"/>
<evidence type="ECO:0000313" key="4">
    <source>
        <dbReference type="EMBL" id="SES28125.1"/>
    </source>
</evidence>
<feature type="region of interest" description="Disordered" evidence="3">
    <location>
        <begin position="1"/>
        <end position="27"/>
    </location>
</feature>
<reference evidence="5" key="1">
    <citation type="submission" date="2016-10" db="EMBL/GenBank/DDBJ databases">
        <authorList>
            <person name="Varghese N."/>
            <person name="Submissions S."/>
        </authorList>
    </citation>
    <scope>NUCLEOTIDE SEQUENCE [LARGE SCALE GENOMIC DNA]</scope>
    <source>
        <strain evidence="5">DSM 20524</strain>
    </source>
</reference>
<evidence type="ECO:0000256" key="3">
    <source>
        <dbReference type="SAM" id="MobiDB-lite"/>
    </source>
</evidence>
<dbReference type="CDD" id="cd06533">
    <property type="entry name" value="Glyco_transf_WecG_TagA"/>
    <property type="match status" value="1"/>
</dbReference>